<reference evidence="2" key="1">
    <citation type="journal article" date="2008" name="BMC Genomics">
        <title>The genome of Aeromonas salmonicida subsp. salmonicida A449: insights into the evolution of a fish pathogen.</title>
        <authorList>
            <person name="Reith M.E."/>
            <person name="Singh R.K."/>
            <person name="Curtis B."/>
            <person name="Boyd J.M."/>
            <person name="Bouevitch A."/>
            <person name="Kimball J."/>
            <person name="Munholland J."/>
            <person name="Murphy C."/>
            <person name="Sarty D."/>
            <person name="Williams J."/>
            <person name="Nash J.H."/>
            <person name="Johnson S.C."/>
            <person name="Brown L.L."/>
        </authorList>
    </citation>
    <scope>NUCLEOTIDE SEQUENCE [LARGE SCALE GENOMIC DNA]</scope>
    <source>
        <strain evidence="2">A449</strain>
    </source>
</reference>
<name>A4SM56_AERS4</name>
<dbReference type="HOGENOM" id="CLU_2949888_0_0_6"/>
<sequence>MPGIWLQQTRAQWHETGSKTRGRRHCCYLLFTFISGVAHTKNQPCHRYSFTCYLPEWHE</sequence>
<evidence type="ECO:0000313" key="2">
    <source>
        <dbReference type="Proteomes" id="UP000000225"/>
    </source>
</evidence>
<protein>
    <submittedName>
        <fullName evidence="1">Uncharacterized protein</fullName>
    </submittedName>
</protein>
<gene>
    <name evidence="1" type="ordered locus">ASA_1904</name>
</gene>
<dbReference type="Proteomes" id="UP000000225">
    <property type="component" value="Chromosome"/>
</dbReference>
<dbReference type="KEGG" id="asa:ASA_1904"/>
<evidence type="ECO:0000313" key="1">
    <source>
        <dbReference type="EMBL" id="ABO89978.1"/>
    </source>
</evidence>
<dbReference type="EMBL" id="CP000644">
    <property type="protein sequence ID" value="ABO89978.1"/>
    <property type="molecule type" value="Genomic_DNA"/>
</dbReference>
<dbReference type="AlphaFoldDB" id="A4SM56"/>
<proteinExistence type="predicted"/>
<organism evidence="1 2">
    <name type="scientific">Aeromonas salmonicida (strain A449)</name>
    <dbReference type="NCBI Taxonomy" id="382245"/>
    <lineage>
        <taxon>Bacteria</taxon>
        <taxon>Pseudomonadati</taxon>
        <taxon>Pseudomonadota</taxon>
        <taxon>Gammaproteobacteria</taxon>
        <taxon>Aeromonadales</taxon>
        <taxon>Aeromonadaceae</taxon>
        <taxon>Aeromonas</taxon>
    </lineage>
</organism>
<accession>A4SM56</accession>